<proteinExistence type="predicted"/>
<dbReference type="Proteomes" id="UP000596004">
    <property type="component" value="Chromosome"/>
</dbReference>
<reference evidence="1" key="1">
    <citation type="submission" date="2020-11" db="EMBL/GenBank/DDBJ databases">
        <title>Connecting structure to function with the recovery of over 1000 high-quality activated sludge metagenome-assembled genomes encoding full-length rRNA genes using long-read sequencing.</title>
        <authorList>
            <person name="Singleton C.M."/>
            <person name="Petriglieri F."/>
            <person name="Kristensen J.M."/>
            <person name="Kirkegaard R.H."/>
            <person name="Michaelsen T.Y."/>
            <person name="Andersen M.H."/>
            <person name="Karst S.M."/>
            <person name="Dueholm M.S."/>
            <person name="Nielsen P.H."/>
            <person name="Albertsen M."/>
        </authorList>
    </citation>
    <scope>NUCLEOTIDE SEQUENCE</scope>
    <source>
        <strain evidence="1">Fred_18-Q3-R57-64_BAT3C.431</strain>
    </source>
</reference>
<dbReference type="EMBL" id="CP064981">
    <property type="protein sequence ID" value="QQR93043.1"/>
    <property type="molecule type" value="Genomic_DNA"/>
</dbReference>
<evidence type="ECO:0000313" key="1">
    <source>
        <dbReference type="EMBL" id="QQR93043.1"/>
    </source>
</evidence>
<name>A0A7T9DKK7_9ARCH</name>
<dbReference type="AlphaFoldDB" id="A0A7T9DKK7"/>
<organism evidence="1">
    <name type="scientific">Candidatus Iainarchaeum sp</name>
    <dbReference type="NCBI Taxonomy" id="3101447"/>
    <lineage>
        <taxon>Archaea</taxon>
        <taxon>Candidatus Iainarchaeota</taxon>
        <taxon>Candidatus Iainarchaeia</taxon>
        <taxon>Candidatus Iainarchaeales</taxon>
        <taxon>Candidatus Iainarchaeaceae</taxon>
        <taxon>Candidatus Iainarchaeum</taxon>
    </lineage>
</organism>
<protein>
    <submittedName>
        <fullName evidence="1">Uncharacterized protein</fullName>
    </submittedName>
</protein>
<accession>A0A7T9DKK7</accession>
<gene>
    <name evidence="1" type="ORF">IPJ89_02260</name>
</gene>
<sequence>METGIQFSADFPNWKNAKHLSISGNEDPAQVIQLLQTATEKLDEMIEFYLKKMGSLQAIDSLISEAIASYKKGDMKSAVAVLKGTGAMGKAIKPIAESNPKWQAKEQKEMTQFLKAYATHKFMQGIGLPLTYGALK</sequence>